<sequence>MKVFPGRAESGKSEQRSATFTGTVWGDPVMPPTDGVTINTVFFAPDSRTHWHTHEQGQVLHVTAGKGWVCLEGEAPRLIRQGDIVWIAAGERHWHGADIDSYLVHIAISLGKADWQEAVENPGYPD</sequence>
<dbReference type="InterPro" id="IPR047263">
    <property type="entry name" value="HNL-like_cupin"/>
</dbReference>
<evidence type="ECO:0000256" key="1">
    <source>
        <dbReference type="SAM" id="MobiDB-lite"/>
    </source>
</evidence>
<dbReference type="RefSeq" id="WP_075370486.1">
    <property type="nucleotide sequence ID" value="NZ_MSDQ01000048.1"/>
</dbReference>
<dbReference type="InterPro" id="IPR013096">
    <property type="entry name" value="Cupin_2"/>
</dbReference>
<feature type="region of interest" description="Disordered" evidence="1">
    <location>
        <begin position="1"/>
        <end position="26"/>
    </location>
</feature>
<gene>
    <name evidence="3" type="ORF">BTW10_17325</name>
</gene>
<dbReference type="SUPFAM" id="SSF51182">
    <property type="entry name" value="RmlC-like cupins"/>
    <property type="match status" value="1"/>
</dbReference>
<accession>A0A1Q8T8C9</accession>
<dbReference type="EMBL" id="MSDQ01000048">
    <property type="protein sequence ID" value="OLO09946.1"/>
    <property type="molecule type" value="Genomic_DNA"/>
</dbReference>
<name>A0A1Q8T8C9_9GAMM</name>
<dbReference type="InterPro" id="IPR011051">
    <property type="entry name" value="RmlC_Cupin_sf"/>
</dbReference>
<dbReference type="AlphaFoldDB" id="A0A1Q8T8C9"/>
<dbReference type="PANTHER" id="PTHR43698:SF1">
    <property type="entry name" value="BLL4564 PROTEIN"/>
    <property type="match status" value="1"/>
</dbReference>
<evidence type="ECO:0000313" key="3">
    <source>
        <dbReference type="EMBL" id="OLO09946.1"/>
    </source>
</evidence>
<dbReference type="Proteomes" id="UP000186806">
    <property type="component" value="Unassembled WGS sequence"/>
</dbReference>
<comment type="caution">
    <text evidence="3">The sequence shown here is derived from an EMBL/GenBank/DDBJ whole genome shotgun (WGS) entry which is preliminary data.</text>
</comment>
<feature type="domain" description="Cupin type-2" evidence="2">
    <location>
        <begin position="42"/>
        <end position="100"/>
    </location>
</feature>
<protein>
    <submittedName>
        <fullName evidence="3">Cupin</fullName>
    </submittedName>
</protein>
<evidence type="ECO:0000259" key="2">
    <source>
        <dbReference type="Pfam" id="PF07883"/>
    </source>
</evidence>
<keyword evidence="4" id="KW-1185">Reference proteome</keyword>
<dbReference type="PANTHER" id="PTHR43698">
    <property type="entry name" value="RIBD C-TERMINAL DOMAIN CONTAINING PROTEIN"/>
    <property type="match status" value="1"/>
</dbReference>
<organism evidence="3 4">
    <name type="scientific">Chromohalobacter japonicus</name>
    <dbReference type="NCBI Taxonomy" id="223900"/>
    <lineage>
        <taxon>Bacteria</taxon>
        <taxon>Pseudomonadati</taxon>
        <taxon>Pseudomonadota</taxon>
        <taxon>Gammaproteobacteria</taxon>
        <taxon>Oceanospirillales</taxon>
        <taxon>Halomonadaceae</taxon>
        <taxon>Chromohalobacter</taxon>
    </lineage>
</organism>
<reference evidence="3 4" key="1">
    <citation type="submission" date="2016-12" db="EMBL/GenBank/DDBJ databases">
        <title>Draft genome sequences of strains Salinicola socius SMB35, Salinicola sp. MH3R3-1 and Chromohalobacter sp. SMB17 from the Verkhnekamsk potash mining region of Russia.</title>
        <authorList>
            <person name="Mavrodi D.V."/>
            <person name="Olsson B.E."/>
            <person name="Korsakova E.S."/>
            <person name="Pyankova A."/>
            <person name="Mavrodi O.V."/>
            <person name="Plotnikova E.G."/>
        </authorList>
    </citation>
    <scope>NUCLEOTIDE SEQUENCE [LARGE SCALE GENOMIC DNA]</scope>
    <source>
        <strain evidence="3 4">SMB17</strain>
    </source>
</reference>
<dbReference type="CDD" id="cd02233">
    <property type="entry name" value="cupin_HNL-like"/>
    <property type="match status" value="1"/>
</dbReference>
<dbReference type="InterPro" id="IPR014710">
    <property type="entry name" value="RmlC-like_jellyroll"/>
</dbReference>
<evidence type="ECO:0000313" key="4">
    <source>
        <dbReference type="Proteomes" id="UP000186806"/>
    </source>
</evidence>
<dbReference type="Pfam" id="PF07883">
    <property type="entry name" value="Cupin_2"/>
    <property type="match status" value="1"/>
</dbReference>
<dbReference type="Gene3D" id="2.60.120.10">
    <property type="entry name" value="Jelly Rolls"/>
    <property type="match status" value="1"/>
</dbReference>
<proteinExistence type="predicted"/>